<evidence type="ECO:0000313" key="3">
    <source>
        <dbReference type="EMBL" id="MQX36656.1"/>
    </source>
</evidence>
<dbReference type="OrthoDB" id="9787902at2"/>
<dbReference type="RefSeq" id="WP_153343347.1">
    <property type="nucleotide sequence ID" value="NZ_WIVE01000023.1"/>
</dbReference>
<reference evidence="3 4" key="1">
    <citation type="submission" date="2019-10" db="EMBL/GenBank/DDBJ databases">
        <title>Draft whole-genome sequence of the purple nonsulfur photosynthetic bacterium Roseospira navarrensis DSM 15114.</title>
        <authorList>
            <person name="Kyndt J.A."/>
            <person name="Meyer T.E."/>
        </authorList>
    </citation>
    <scope>NUCLEOTIDE SEQUENCE [LARGE SCALE GENOMIC DNA]</scope>
    <source>
        <strain evidence="3 4">DSM 15114</strain>
    </source>
</reference>
<organism evidence="3 4">
    <name type="scientific">Roseospira navarrensis</name>
    <dbReference type="NCBI Taxonomy" id="140058"/>
    <lineage>
        <taxon>Bacteria</taxon>
        <taxon>Pseudomonadati</taxon>
        <taxon>Pseudomonadota</taxon>
        <taxon>Alphaproteobacteria</taxon>
        <taxon>Rhodospirillales</taxon>
        <taxon>Rhodospirillaceae</taxon>
        <taxon>Roseospira</taxon>
    </lineage>
</organism>
<sequence>MTPIRTTLAGAAALGAMAATPALAEVSESCRSVSLAEVGWTDIQATTGVATTVLDALGYSTDVNVTSVPITFVGLEQGDIDVFLGLWMPSMAGMVTERLENGSVEQIRANLQGAKYTLVVPQYAADAGVTDMADLDAHKDKFGGKIYGIESGNDGNLLIQDMIDADAFGLGDWDLVESSEAGMLLQAAGAFESGEWIAFLGWAPHPMNTKMDLVYLTGGDDYFGPNQGGATVYTLTRAGLSEDCPNLGSFLNNLEFSVEMENILMAAILDHGESAGSAATKFLKANPGLLDAWLDGVTTVEGEPGLPAVKAELGVE</sequence>
<comment type="caution">
    <text evidence="3">The sequence shown here is derived from an EMBL/GenBank/DDBJ whole genome shotgun (WGS) entry which is preliminary data.</text>
</comment>
<keyword evidence="4" id="KW-1185">Reference proteome</keyword>
<dbReference type="InterPro" id="IPR007210">
    <property type="entry name" value="ABC_Gly_betaine_transp_sub-bd"/>
</dbReference>
<dbReference type="NCBIfam" id="TIGR03414">
    <property type="entry name" value="ABC_choline_bnd"/>
    <property type="match status" value="1"/>
</dbReference>
<dbReference type="Gene3D" id="3.40.190.10">
    <property type="entry name" value="Periplasmic binding protein-like II"/>
    <property type="match status" value="1"/>
</dbReference>
<accession>A0A7X1ZDR9</accession>
<proteinExistence type="predicted"/>
<evidence type="ECO:0000313" key="4">
    <source>
        <dbReference type="Proteomes" id="UP000434582"/>
    </source>
</evidence>
<name>A0A7X1ZDR9_9PROT</name>
<evidence type="ECO:0000259" key="2">
    <source>
        <dbReference type="Pfam" id="PF04069"/>
    </source>
</evidence>
<dbReference type="GO" id="GO:0015871">
    <property type="term" value="P:choline transport"/>
    <property type="evidence" value="ECO:0007669"/>
    <property type="project" value="InterPro"/>
</dbReference>
<feature type="domain" description="ABC-type glycine betaine transport system substrate-binding" evidence="2">
    <location>
        <begin position="32"/>
        <end position="284"/>
    </location>
</feature>
<dbReference type="Pfam" id="PF04069">
    <property type="entry name" value="OpuAC"/>
    <property type="match status" value="1"/>
</dbReference>
<dbReference type="GO" id="GO:0043190">
    <property type="term" value="C:ATP-binding cassette (ABC) transporter complex"/>
    <property type="evidence" value="ECO:0007669"/>
    <property type="project" value="InterPro"/>
</dbReference>
<gene>
    <name evidence="3" type="primary">choX</name>
    <name evidence="3" type="ORF">GHC57_09015</name>
</gene>
<dbReference type="InterPro" id="IPR017783">
    <property type="entry name" value="ABC_choline_sub-bd"/>
</dbReference>
<dbReference type="EMBL" id="WIVE01000023">
    <property type="protein sequence ID" value="MQX36656.1"/>
    <property type="molecule type" value="Genomic_DNA"/>
</dbReference>
<dbReference type="Gene3D" id="3.40.190.100">
    <property type="entry name" value="Glycine betaine-binding periplasmic protein, domain 2"/>
    <property type="match status" value="1"/>
</dbReference>
<protein>
    <submittedName>
        <fullName evidence="3">Choline ABC transporter substrate-binding protein</fullName>
    </submittedName>
</protein>
<dbReference type="SUPFAM" id="SSF53850">
    <property type="entry name" value="Periplasmic binding protein-like II"/>
    <property type="match status" value="1"/>
</dbReference>
<dbReference type="AlphaFoldDB" id="A0A7X1ZDR9"/>
<evidence type="ECO:0000256" key="1">
    <source>
        <dbReference type="SAM" id="SignalP"/>
    </source>
</evidence>
<keyword evidence="1" id="KW-0732">Signal</keyword>
<feature type="chain" id="PRO_5030877247" evidence="1">
    <location>
        <begin position="25"/>
        <end position="316"/>
    </location>
</feature>
<feature type="signal peptide" evidence="1">
    <location>
        <begin position="1"/>
        <end position="24"/>
    </location>
</feature>
<dbReference type="GO" id="GO:0022857">
    <property type="term" value="F:transmembrane transporter activity"/>
    <property type="evidence" value="ECO:0007669"/>
    <property type="project" value="InterPro"/>
</dbReference>
<dbReference type="GO" id="GO:0042597">
    <property type="term" value="C:periplasmic space"/>
    <property type="evidence" value="ECO:0007669"/>
    <property type="project" value="InterPro"/>
</dbReference>
<dbReference type="GO" id="GO:0033265">
    <property type="term" value="F:choline binding"/>
    <property type="evidence" value="ECO:0007669"/>
    <property type="project" value="InterPro"/>
</dbReference>
<dbReference type="CDD" id="cd13640">
    <property type="entry name" value="PBP2_ChoX"/>
    <property type="match status" value="1"/>
</dbReference>
<dbReference type="Proteomes" id="UP000434582">
    <property type="component" value="Unassembled WGS sequence"/>
</dbReference>